<protein>
    <submittedName>
        <fullName evidence="1">Uncharacterized protein</fullName>
    </submittedName>
</protein>
<keyword evidence="2" id="KW-1185">Reference proteome</keyword>
<dbReference type="EMBL" id="CP113520">
    <property type="protein sequence ID" value="WAJ28455.1"/>
    <property type="molecule type" value="Genomic_DNA"/>
</dbReference>
<gene>
    <name evidence="1" type="ORF">OXU80_27215</name>
</gene>
<accession>A0ACD4NNK1</accession>
<proteinExistence type="predicted"/>
<organism evidence="1 2">
    <name type="scientific">Antarcticirhabdus aurantiaca</name>
    <dbReference type="NCBI Taxonomy" id="2606717"/>
    <lineage>
        <taxon>Bacteria</taxon>
        <taxon>Pseudomonadati</taxon>
        <taxon>Pseudomonadota</taxon>
        <taxon>Alphaproteobacteria</taxon>
        <taxon>Hyphomicrobiales</taxon>
        <taxon>Aurantimonadaceae</taxon>
        <taxon>Antarcticirhabdus</taxon>
    </lineage>
</organism>
<name>A0ACD4NNK1_9HYPH</name>
<dbReference type="Proteomes" id="UP001163223">
    <property type="component" value="Chromosome"/>
</dbReference>
<reference evidence="1" key="1">
    <citation type="submission" date="2022-11" db="EMBL/GenBank/DDBJ databases">
        <title>beta-Carotene-producing bacterium, Jeongeuplla avenae sp. nov., alleviates the salt stress of Arabidopsis seedlings.</title>
        <authorList>
            <person name="Jiang L."/>
            <person name="Lee J."/>
        </authorList>
    </citation>
    <scope>NUCLEOTIDE SEQUENCE</scope>
    <source>
        <strain evidence="1">DY_R2A_6</strain>
    </source>
</reference>
<evidence type="ECO:0000313" key="2">
    <source>
        <dbReference type="Proteomes" id="UP001163223"/>
    </source>
</evidence>
<evidence type="ECO:0000313" key="1">
    <source>
        <dbReference type="EMBL" id="WAJ28455.1"/>
    </source>
</evidence>
<sequence>MPILRTLSRRIQPLHAPADPAREARIVDFWIEKQELSNWCWVSALQSISNYGAETYWSQREVAAEILKDDECLHHPDKFDEPRNIRSDLEEMGGMSLHLDRALTEYGVRLRVDGQSLAVCLIGWGNGTYHYVLVSGWDEIGGDLFLHVCDPAHGGGPARVPYSDLLLSYNERNVDWVQSTIVTGF</sequence>